<dbReference type="EC" id="2.7.13.3" evidence="3"/>
<dbReference type="Gene3D" id="3.30.450.20">
    <property type="entry name" value="PAS domain"/>
    <property type="match status" value="1"/>
</dbReference>
<evidence type="ECO:0000256" key="2">
    <source>
        <dbReference type="ARBA" id="ARBA00004651"/>
    </source>
</evidence>
<dbReference type="Pfam" id="PF00672">
    <property type="entry name" value="HAMP"/>
    <property type="match status" value="1"/>
</dbReference>
<keyword evidence="12" id="KW-0902">Two-component regulatory system</keyword>
<keyword evidence="4" id="KW-1003">Cell membrane</keyword>
<feature type="domain" description="HAMP" evidence="16">
    <location>
        <begin position="202"/>
        <end position="256"/>
    </location>
</feature>
<evidence type="ECO:0000313" key="17">
    <source>
        <dbReference type="EMBL" id="SDW56692.1"/>
    </source>
</evidence>
<comment type="catalytic activity">
    <reaction evidence="1">
        <text>ATP + protein L-histidine = ADP + protein N-phospho-L-histidine.</text>
        <dbReference type="EC" id="2.7.13.3"/>
    </reaction>
</comment>
<dbReference type="SUPFAM" id="SSF55874">
    <property type="entry name" value="ATPase domain of HSP90 chaperone/DNA topoisomerase II/histidine kinase"/>
    <property type="match status" value="1"/>
</dbReference>
<dbReference type="SMART" id="SM00387">
    <property type="entry name" value="HATPase_c"/>
    <property type="match status" value="1"/>
</dbReference>
<dbReference type="InterPro" id="IPR050351">
    <property type="entry name" value="BphY/WalK/GraS-like"/>
</dbReference>
<evidence type="ECO:0000256" key="12">
    <source>
        <dbReference type="ARBA" id="ARBA00023012"/>
    </source>
</evidence>
<dbReference type="CDD" id="cd00075">
    <property type="entry name" value="HATPase"/>
    <property type="match status" value="1"/>
</dbReference>
<dbReference type="OrthoDB" id="9813151at2"/>
<dbReference type="Pfam" id="PF02518">
    <property type="entry name" value="HATPase_c"/>
    <property type="match status" value="1"/>
</dbReference>
<keyword evidence="18" id="KW-1185">Reference proteome</keyword>
<evidence type="ECO:0000313" key="18">
    <source>
        <dbReference type="Proteomes" id="UP000198534"/>
    </source>
</evidence>
<dbReference type="GO" id="GO:0000156">
    <property type="term" value="F:phosphorelay response regulator activity"/>
    <property type="evidence" value="ECO:0007669"/>
    <property type="project" value="TreeGrafter"/>
</dbReference>
<keyword evidence="5" id="KW-0597">Phosphoprotein</keyword>
<dbReference type="Pfam" id="PF18698">
    <property type="entry name" value="HisK_sensor"/>
    <property type="match status" value="1"/>
</dbReference>
<dbReference type="SMART" id="SM00304">
    <property type="entry name" value="HAMP"/>
    <property type="match status" value="1"/>
</dbReference>
<dbReference type="InterPro" id="IPR036097">
    <property type="entry name" value="HisK_dim/P_sf"/>
</dbReference>
<organism evidence="17 18">
    <name type="scientific">Marininema mesophilum</name>
    <dbReference type="NCBI Taxonomy" id="1048340"/>
    <lineage>
        <taxon>Bacteria</taxon>
        <taxon>Bacillati</taxon>
        <taxon>Bacillota</taxon>
        <taxon>Bacilli</taxon>
        <taxon>Bacillales</taxon>
        <taxon>Thermoactinomycetaceae</taxon>
        <taxon>Marininema</taxon>
    </lineage>
</organism>
<evidence type="ECO:0000256" key="14">
    <source>
        <dbReference type="SAM" id="Phobius"/>
    </source>
</evidence>
<evidence type="ECO:0000256" key="4">
    <source>
        <dbReference type="ARBA" id="ARBA00022475"/>
    </source>
</evidence>
<protein>
    <recommendedName>
        <fullName evidence="3">histidine kinase</fullName>
        <ecNumber evidence="3">2.7.13.3</ecNumber>
    </recommendedName>
</protein>
<dbReference type="PANTHER" id="PTHR42878:SF3">
    <property type="entry name" value="HISTIDINE PROTEIN KINASE SAES"/>
    <property type="match status" value="1"/>
</dbReference>
<dbReference type="CDD" id="cd06225">
    <property type="entry name" value="HAMP"/>
    <property type="match status" value="1"/>
</dbReference>
<keyword evidence="13 14" id="KW-0472">Membrane</keyword>
<dbReference type="Pfam" id="PF00512">
    <property type="entry name" value="HisKA"/>
    <property type="match status" value="1"/>
</dbReference>
<keyword evidence="8" id="KW-0547">Nucleotide-binding</keyword>
<dbReference type="PANTHER" id="PTHR42878">
    <property type="entry name" value="TWO-COMPONENT HISTIDINE KINASE"/>
    <property type="match status" value="1"/>
</dbReference>
<dbReference type="InterPro" id="IPR003660">
    <property type="entry name" value="HAMP_dom"/>
</dbReference>
<evidence type="ECO:0000256" key="9">
    <source>
        <dbReference type="ARBA" id="ARBA00022777"/>
    </source>
</evidence>
<evidence type="ECO:0000256" key="10">
    <source>
        <dbReference type="ARBA" id="ARBA00022840"/>
    </source>
</evidence>
<evidence type="ECO:0000259" key="16">
    <source>
        <dbReference type="PROSITE" id="PS50885"/>
    </source>
</evidence>
<evidence type="ECO:0000256" key="6">
    <source>
        <dbReference type="ARBA" id="ARBA00022679"/>
    </source>
</evidence>
<dbReference type="Proteomes" id="UP000198534">
    <property type="component" value="Unassembled WGS sequence"/>
</dbReference>
<name>A0A1H2UKN1_9BACL</name>
<keyword evidence="9 17" id="KW-0418">Kinase</keyword>
<evidence type="ECO:0000256" key="8">
    <source>
        <dbReference type="ARBA" id="ARBA00022741"/>
    </source>
</evidence>
<dbReference type="EMBL" id="FNNQ01000004">
    <property type="protein sequence ID" value="SDW56692.1"/>
    <property type="molecule type" value="Genomic_DNA"/>
</dbReference>
<evidence type="ECO:0000259" key="15">
    <source>
        <dbReference type="PROSITE" id="PS50109"/>
    </source>
</evidence>
<dbReference type="SMART" id="SM00388">
    <property type="entry name" value="HisKA"/>
    <property type="match status" value="1"/>
</dbReference>
<keyword evidence="10" id="KW-0067">ATP-binding</keyword>
<evidence type="ECO:0000256" key="7">
    <source>
        <dbReference type="ARBA" id="ARBA00022692"/>
    </source>
</evidence>
<keyword evidence="11 14" id="KW-1133">Transmembrane helix</keyword>
<dbReference type="FunFam" id="3.30.565.10:FF:000006">
    <property type="entry name" value="Sensor histidine kinase WalK"/>
    <property type="match status" value="1"/>
</dbReference>
<dbReference type="RefSeq" id="WP_091737444.1">
    <property type="nucleotide sequence ID" value="NZ_FNNQ01000004.1"/>
</dbReference>
<dbReference type="Gene3D" id="3.30.565.10">
    <property type="entry name" value="Histidine kinase-like ATPase, C-terminal domain"/>
    <property type="match status" value="1"/>
</dbReference>
<dbReference type="GO" id="GO:0005524">
    <property type="term" value="F:ATP binding"/>
    <property type="evidence" value="ECO:0007669"/>
    <property type="project" value="UniProtKB-KW"/>
</dbReference>
<dbReference type="Gene3D" id="1.10.8.500">
    <property type="entry name" value="HAMP domain in histidine kinase"/>
    <property type="match status" value="1"/>
</dbReference>
<dbReference type="InterPro" id="IPR003594">
    <property type="entry name" value="HATPase_dom"/>
</dbReference>
<proteinExistence type="predicted"/>
<dbReference type="GO" id="GO:0000155">
    <property type="term" value="F:phosphorelay sensor kinase activity"/>
    <property type="evidence" value="ECO:0007669"/>
    <property type="project" value="InterPro"/>
</dbReference>
<feature type="domain" description="Histidine kinase" evidence="15">
    <location>
        <begin position="382"/>
        <end position="601"/>
    </location>
</feature>
<dbReference type="GO" id="GO:0005886">
    <property type="term" value="C:plasma membrane"/>
    <property type="evidence" value="ECO:0007669"/>
    <property type="project" value="UniProtKB-SubCell"/>
</dbReference>
<comment type="subcellular location">
    <subcellularLocation>
        <location evidence="2">Cell membrane</location>
        <topology evidence="2">Multi-pass membrane protein</topology>
    </subcellularLocation>
</comment>
<sequence>MILRSVVGKLWLTIIVLVTAVLLVLSLFLTEQIMETYYQAELHSLDQLAVQVKETLEKSSKDDQKEYLRSVLKVADLYDTYMIVLGPNGSVKPADVSPNVPDLPWQDILEQTEIDQVFGGKKQVLRGRVMVGEKGKATFPLFKNEIMMVAYPLKNKQGKVNGAVVLYRTQEQLSESQIKKLIFYSALIGIFLTTIFAFFLSSRITQPLIQMKKAAERMAKGQFSTRIPVRSHERDEIGDLSVAFNRMAAQLEESIHALSQEKEQLASILRSMADGVITMNAQGQVIVTNPPANRLLEDWDSDSDEGEESSKRGLPFQLDEIFLQVIAEEKELFGDVAKDGRTWAVVMAPLYARGDVSGAVAVLRDVTEERRLDKLRTDFVANVSHELRTPLAMLQGYSEALLDGFAQTPEEQREIATVINDESLRMGRLVRELLDLARMEAGHIRLETASVDVTELGRRILRKFQAIAREQEVTLIDKIPSIFAEVIWDEDKVEQVLTNLVDNAIRHTPKGGKVTLTINRIGDKAQLTVKDTGSGIPEEDLPFVFERFYKADKARTRGQSGGTGLGLSIVKHIVEAHGGTVTAKSKLGEGTRFVVQLPLTGPKKVEDSSI</sequence>
<keyword evidence="6" id="KW-0808">Transferase</keyword>
<feature type="transmembrane region" description="Helical" evidence="14">
    <location>
        <begin position="181"/>
        <end position="200"/>
    </location>
</feature>
<dbReference type="STRING" id="1048340.SAMN05444487_104137"/>
<dbReference type="PRINTS" id="PR00344">
    <property type="entry name" value="BCTRLSENSOR"/>
</dbReference>
<dbReference type="InterPro" id="IPR035965">
    <property type="entry name" value="PAS-like_dom_sf"/>
</dbReference>
<dbReference type="SUPFAM" id="SSF47384">
    <property type="entry name" value="Homodimeric domain of signal transducing histidine kinase"/>
    <property type="match status" value="1"/>
</dbReference>
<dbReference type="InterPro" id="IPR036890">
    <property type="entry name" value="HATPase_C_sf"/>
</dbReference>
<dbReference type="SUPFAM" id="SSF158472">
    <property type="entry name" value="HAMP domain-like"/>
    <property type="match status" value="1"/>
</dbReference>
<dbReference type="FunFam" id="1.10.287.130:FF:000001">
    <property type="entry name" value="Two-component sensor histidine kinase"/>
    <property type="match status" value="1"/>
</dbReference>
<reference evidence="17 18" key="1">
    <citation type="submission" date="2016-10" db="EMBL/GenBank/DDBJ databases">
        <authorList>
            <person name="de Groot N.N."/>
        </authorList>
    </citation>
    <scope>NUCLEOTIDE SEQUENCE [LARGE SCALE GENOMIC DNA]</scope>
    <source>
        <strain evidence="17 18">DSM 45610</strain>
    </source>
</reference>
<dbReference type="GO" id="GO:0007234">
    <property type="term" value="P:osmosensory signaling via phosphorelay pathway"/>
    <property type="evidence" value="ECO:0007669"/>
    <property type="project" value="TreeGrafter"/>
</dbReference>
<dbReference type="PROSITE" id="PS50109">
    <property type="entry name" value="HIS_KIN"/>
    <property type="match status" value="1"/>
</dbReference>
<gene>
    <name evidence="17" type="ORF">SAMN05444487_104137</name>
</gene>
<dbReference type="AlphaFoldDB" id="A0A1H2UKN1"/>
<feature type="transmembrane region" description="Helical" evidence="14">
    <location>
        <begin position="6"/>
        <end position="29"/>
    </location>
</feature>
<accession>A0A1H2UKN1</accession>
<dbReference type="InterPro" id="IPR004358">
    <property type="entry name" value="Sig_transdc_His_kin-like_C"/>
</dbReference>
<dbReference type="GO" id="GO:0030295">
    <property type="term" value="F:protein kinase activator activity"/>
    <property type="evidence" value="ECO:0007669"/>
    <property type="project" value="TreeGrafter"/>
</dbReference>
<evidence type="ECO:0000256" key="1">
    <source>
        <dbReference type="ARBA" id="ARBA00000085"/>
    </source>
</evidence>
<dbReference type="InterPro" id="IPR005467">
    <property type="entry name" value="His_kinase_dom"/>
</dbReference>
<dbReference type="InterPro" id="IPR041328">
    <property type="entry name" value="HisK_sensor"/>
</dbReference>
<evidence type="ECO:0000256" key="13">
    <source>
        <dbReference type="ARBA" id="ARBA00023136"/>
    </source>
</evidence>
<dbReference type="InterPro" id="IPR003661">
    <property type="entry name" value="HisK_dim/P_dom"/>
</dbReference>
<dbReference type="SUPFAM" id="SSF55785">
    <property type="entry name" value="PYP-like sensor domain (PAS domain)"/>
    <property type="match status" value="1"/>
</dbReference>
<dbReference type="PROSITE" id="PS50885">
    <property type="entry name" value="HAMP"/>
    <property type="match status" value="1"/>
</dbReference>
<evidence type="ECO:0000256" key="3">
    <source>
        <dbReference type="ARBA" id="ARBA00012438"/>
    </source>
</evidence>
<evidence type="ECO:0000256" key="11">
    <source>
        <dbReference type="ARBA" id="ARBA00022989"/>
    </source>
</evidence>
<dbReference type="CDD" id="cd00082">
    <property type="entry name" value="HisKA"/>
    <property type="match status" value="1"/>
</dbReference>
<dbReference type="Gene3D" id="1.10.287.130">
    <property type="match status" value="1"/>
</dbReference>
<keyword evidence="7 14" id="KW-0812">Transmembrane</keyword>
<evidence type="ECO:0000256" key="5">
    <source>
        <dbReference type="ARBA" id="ARBA00022553"/>
    </source>
</evidence>